<name>A0ABM5Z5B4_9BURK</name>
<accession>A0ABM5Z5B4</accession>
<organism evidence="1 2">
    <name type="scientific">Collimonas pratensis</name>
    <dbReference type="NCBI Taxonomy" id="279113"/>
    <lineage>
        <taxon>Bacteria</taxon>
        <taxon>Pseudomonadati</taxon>
        <taxon>Pseudomonadota</taxon>
        <taxon>Betaproteobacteria</taxon>
        <taxon>Burkholderiales</taxon>
        <taxon>Oxalobacteraceae</taxon>
        <taxon>Collimonas</taxon>
    </lineage>
</organism>
<proteinExistence type="predicted"/>
<evidence type="ECO:0000313" key="2">
    <source>
        <dbReference type="Proteomes" id="UP000074914"/>
    </source>
</evidence>
<dbReference type="Proteomes" id="UP000074914">
    <property type="component" value="Chromosome"/>
</dbReference>
<reference evidence="1 2" key="1">
    <citation type="submission" date="2015-11" db="EMBL/GenBank/DDBJ databases">
        <title>Exploring the genomic traits of fungus-feeding bacterial genus Collimonas.</title>
        <authorList>
            <person name="Song C."/>
            <person name="Schmidt R."/>
            <person name="de Jager V."/>
            <person name="Krzyzanowska D."/>
            <person name="Jongedijk E."/>
            <person name="Cankar K."/>
            <person name="Beekwilder J."/>
            <person name="van Veen A."/>
            <person name="de Boer W."/>
            <person name="van Veen J.A."/>
            <person name="Garbeva P."/>
        </authorList>
    </citation>
    <scope>NUCLEOTIDE SEQUENCE [LARGE SCALE GENOMIC DNA]</scope>
    <source>
        <strain evidence="1 2">Ter291</strain>
    </source>
</reference>
<gene>
    <name evidence="1" type="ORF">CPter291_1849</name>
</gene>
<keyword evidence="2" id="KW-1185">Reference proteome</keyword>
<evidence type="ECO:0000313" key="1">
    <source>
        <dbReference type="EMBL" id="AMP14115.1"/>
    </source>
</evidence>
<dbReference type="EMBL" id="CP013236">
    <property type="protein sequence ID" value="AMP14115.1"/>
    <property type="molecule type" value="Genomic_DNA"/>
</dbReference>
<sequence>MADARFESEVVVFYRPRLCKNTNPKKIVGRETLPDTEKIEYSSI</sequence>
<protein>
    <submittedName>
        <fullName evidence="1">Uncharacterized protein</fullName>
    </submittedName>
</protein>